<sequence>MKKSIFILALAFIFNLYAETSDFEKSFIKGNIQDKTRAVKEASDEEGDRLAKKGIDFILENKEIARSDRDFSALAVASLFKLPKDEKILGKNFPSATENLIQLFEVFEDETVRIAVLDKFENVSNSKSFFKVQNLMNGYLEELDSNSQNSAVTKKVIELVGKTGNEESFLIVYRLWKEKKYPEFSPEIQKSLLRLSYANITESIKLISSSSIEEIGEFFGLINNSSEISLNFKAEIAENALLATIHYMEDKSEKTAATAGLQLKLLKAISDANWTRGAGLSVRFFAIAKDEYKTSCLNDEQFIQVIECIAKLSSPDAAQTISAYLAEINSETEKNNFSAQNVVLAVINSLGALGDKTAFDNLLYVTYLNYPEDVKTAARNSLAKLKW</sequence>
<dbReference type="Proteomes" id="UP000190395">
    <property type="component" value="Unassembled WGS sequence"/>
</dbReference>
<keyword evidence="1" id="KW-0732">Signal</keyword>
<evidence type="ECO:0000313" key="2">
    <source>
        <dbReference type="EMBL" id="SJZ45387.1"/>
    </source>
</evidence>
<evidence type="ECO:0000256" key="1">
    <source>
        <dbReference type="SAM" id="SignalP"/>
    </source>
</evidence>
<accession>A0A1T4KSU2</accession>
<evidence type="ECO:0008006" key="4">
    <source>
        <dbReference type="Google" id="ProtNLM"/>
    </source>
</evidence>
<dbReference type="SUPFAM" id="SSF48371">
    <property type="entry name" value="ARM repeat"/>
    <property type="match status" value="1"/>
</dbReference>
<dbReference type="RefSeq" id="WP_078930048.1">
    <property type="nucleotide sequence ID" value="NZ_CAMCOW010000018.1"/>
</dbReference>
<gene>
    <name evidence="2" type="ORF">SAMN02745152_00292</name>
</gene>
<dbReference type="GeneID" id="303366569"/>
<keyword evidence="3" id="KW-1185">Reference proteome</keyword>
<proteinExistence type="predicted"/>
<dbReference type="STRING" id="225004.SAMN02745152_00292"/>
<dbReference type="InterPro" id="IPR016024">
    <property type="entry name" value="ARM-type_fold"/>
</dbReference>
<dbReference type="OrthoDB" id="370161at2"/>
<organism evidence="2 3">
    <name type="scientific">Treponema berlinense</name>
    <dbReference type="NCBI Taxonomy" id="225004"/>
    <lineage>
        <taxon>Bacteria</taxon>
        <taxon>Pseudomonadati</taxon>
        <taxon>Spirochaetota</taxon>
        <taxon>Spirochaetia</taxon>
        <taxon>Spirochaetales</taxon>
        <taxon>Treponemataceae</taxon>
        <taxon>Treponema</taxon>
    </lineage>
</organism>
<feature type="signal peptide" evidence="1">
    <location>
        <begin position="1"/>
        <end position="18"/>
    </location>
</feature>
<dbReference type="EMBL" id="FUXC01000001">
    <property type="protein sequence ID" value="SJZ45387.1"/>
    <property type="molecule type" value="Genomic_DNA"/>
</dbReference>
<reference evidence="2 3" key="1">
    <citation type="submission" date="2017-02" db="EMBL/GenBank/DDBJ databases">
        <authorList>
            <person name="Peterson S.W."/>
        </authorList>
    </citation>
    <scope>NUCLEOTIDE SEQUENCE [LARGE SCALE GENOMIC DNA]</scope>
    <source>
        <strain evidence="2 3">ATCC BAA-909</strain>
    </source>
</reference>
<name>A0A1T4KSU2_9SPIR</name>
<feature type="chain" id="PRO_5012029626" description="HEAT repeat-containing protein" evidence="1">
    <location>
        <begin position="19"/>
        <end position="387"/>
    </location>
</feature>
<evidence type="ECO:0000313" key="3">
    <source>
        <dbReference type="Proteomes" id="UP000190395"/>
    </source>
</evidence>
<protein>
    <recommendedName>
        <fullName evidence="4">HEAT repeat-containing protein</fullName>
    </recommendedName>
</protein>
<dbReference type="AlphaFoldDB" id="A0A1T4KSU2"/>